<dbReference type="AlphaFoldDB" id="A0A9P4K0M9"/>
<protein>
    <submittedName>
        <fullName evidence="2">Arad-like aldolase/epimerase</fullName>
    </submittedName>
</protein>
<sequence length="312" mass="34595">MSADYFPTRKMVGLESLWKGLITASHILHNHGVLDAYGHISVRSPDNASTFWMPRNVAPALLSSPDDLVEYSVANAEPVEKNAPRGYIERYIHSEIYKRFPTINSVVHSHDHDVLPYCISGVSLRAIIHTAGFLGSDTPVWDIASHYSSNSTHDLLVRDVSLGASLSAAFKPATSAGFLYSKVRSALPGAAPELSHDPDHLVVLMRGHGFTTVARGIEEAVYQAIYTKESARVQSTASQDRAAHTRYTIDGKWDMEHGGKMKSVKIKSEGDLKYLSEKEAHDTWESLRGTVDRPWGLWVREVEVNPLYKNNA</sequence>
<organism evidence="2 3">
    <name type="scientific">Delitschia confertaspora ATCC 74209</name>
    <dbReference type="NCBI Taxonomy" id="1513339"/>
    <lineage>
        <taxon>Eukaryota</taxon>
        <taxon>Fungi</taxon>
        <taxon>Dikarya</taxon>
        <taxon>Ascomycota</taxon>
        <taxon>Pezizomycotina</taxon>
        <taxon>Dothideomycetes</taxon>
        <taxon>Pleosporomycetidae</taxon>
        <taxon>Pleosporales</taxon>
        <taxon>Delitschiaceae</taxon>
        <taxon>Delitschia</taxon>
    </lineage>
</organism>
<proteinExistence type="predicted"/>
<evidence type="ECO:0000313" key="2">
    <source>
        <dbReference type="EMBL" id="KAF2205963.1"/>
    </source>
</evidence>
<dbReference type="PANTHER" id="PTHR10672:SF41">
    <property type="entry name" value="CLASS II ALDOLASE_ADDUCIN DOMAIN PROTEIN (AFU_ORTHOLOGUE AFUA_3G01330)"/>
    <property type="match status" value="1"/>
</dbReference>
<reference evidence="2" key="1">
    <citation type="journal article" date="2020" name="Stud. Mycol.">
        <title>101 Dothideomycetes genomes: a test case for predicting lifestyles and emergence of pathogens.</title>
        <authorList>
            <person name="Haridas S."/>
            <person name="Albert R."/>
            <person name="Binder M."/>
            <person name="Bloem J."/>
            <person name="Labutti K."/>
            <person name="Salamov A."/>
            <person name="Andreopoulos B."/>
            <person name="Baker S."/>
            <person name="Barry K."/>
            <person name="Bills G."/>
            <person name="Bluhm B."/>
            <person name="Cannon C."/>
            <person name="Castanera R."/>
            <person name="Culley D."/>
            <person name="Daum C."/>
            <person name="Ezra D."/>
            <person name="Gonzalez J."/>
            <person name="Henrissat B."/>
            <person name="Kuo A."/>
            <person name="Liang C."/>
            <person name="Lipzen A."/>
            <person name="Lutzoni F."/>
            <person name="Magnuson J."/>
            <person name="Mondo S."/>
            <person name="Nolan M."/>
            <person name="Ohm R."/>
            <person name="Pangilinan J."/>
            <person name="Park H.-J."/>
            <person name="Ramirez L."/>
            <person name="Alfaro M."/>
            <person name="Sun H."/>
            <person name="Tritt A."/>
            <person name="Yoshinaga Y."/>
            <person name="Zwiers L.-H."/>
            <person name="Turgeon B."/>
            <person name="Goodwin S."/>
            <person name="Spatafora J."/>
            <person name="Crous P."/>
            <person name="Grigoriev I."/>
        </authorList>
    </citation>
    <scope>NUCLEOTIDE SEQUENCE</scope>
    <source>
        <strain evidence="2">ATCC 74209</strain>
    </source>
</reference>
<dbReference type="GO" id="GO:0051015">
    <property type="term" value="F:actin filament binding"/>
    <property type="evidence" value="ECO:0007669"/>
    <property type="project" value="TreeGrafter"/>
</dbReference>
<name>A0A9P4K0M9_9PLEO</name>
<comment type="caution">
    <text evidence="2">The sequence shown here is derived from an EMBL/GenBank/DDBJ whole genome shotgun (WGS) entry which is preliminary data.</text>
</comment>
<dbReference type="PANTHER" id="PTHR10672">
    <property type="entry name" value="ADDUCIN"/>
    <property type="match status" value="1"/>
</dbReference>
<dbReference type="InterPro" id="IPR036409">
    <property type="entry name" value="Aldolase_II/adducin_N_sf"/>
</dbReference>
<dbReference type="Gene3D" id="3.40.225.10">
    <property type="entry name" value="Class II aldolase/adducin N-terminal domain"/>
    <property type="match status" value="1"/>
</dbReference>
<dbReference type="EMBL" id="ML993847">
    <property type="protein sequence ID" value="KAF2205963.1"/>
    <property type="molecule type" value="Genomic_DNA"/>
</dbReference>
<dbReference type="InterPro" id="IPR001303">
    <property type="entry name" value="Aldolase_II/adducin_N"/>
</dbReference>
<gene>
    <name evidence="2" type="ORF">GQ43DRAFT_384690</name>
</gene>
<dbReference type="Pfam" id="PF00596">
    <property type="entry name" value="Aldolase_II"/>
    <property type="match status" value="1"/>
</dbReference>
<accession>A0A9P4K0M9</accession>
<dbReference type="InterPro" id="IPR051017">
    <property type="entry name" value="Aldolase-II_Adducin_sf"/>
</dbReference>
<evidence type="ECO:0000313" key="3">
    <source>
        <dbReference type="Proteomes" id="UP000799536"/>
    </source>
</evidence>
<dbReference type="SMART" id="SM01007">
    <property type="entry name" value="Aldolase_II"/>
    <property type="match status" value="1"/>
</dbReference>
<dbReference type="OrthoDB" id="2932980at2759"/>
<feature type="domain" description="Class II aldolase/adducin N-terminal" evidence="1">
    <location>
        <begin position="19"/>
        <end position="235"/>
    </location>
</feature>
<keyword evidence="3" id="KW-1185">Reference proteome</keyword>
<dbReference type="GO" id="GO:0005856">
    <property type="term" value="C:cytoskeleton"/>
    <property type="evidence" value="ECO:0007669"/>
    <property type="project" value="TreeGrafter"/>
</dbReference>
<evidence type="ECO:0000259" key="1">
    <source>
        <dbReference type="SMART" id="SM01007"/>
    </source>
</evidence>
<dbReference type="Proteomes" id="UP000799536">
    <property type="component" value="Unassembled WGS sequence"/>
</dbReference>
<dbReference type="SUPFAM" id="SSF53639">
    <property type="entry name" value="AraD/HMP-PK domain-like"/>
    <property type="match status" value="1"/>
</dbReference>